<proteinExistence type="predicted"/>
<dbReference type="Proteomes" id="UP001159363">
    <property type="component" value="Chromosome X"/>
</dbReference>
<dbReference type="EMBL" id="JARBHB010000004">
    <property type="protein sequence ID" value="KAJ8885465.1"/>
    <property type="molecule type" value="Genomic_DNA"/>
</dbReference>
<protein>
    <submittedName>
        <fullName evidence="1">Uncharacterized protein</fullName>
    </submittedName>
</protein>
<keyword evidence="2" id="KW-1185">Reference proteome</keyword>
<accession>A0ABQ9HM63</accession>
<name>A0ABQ9HM63_9NEOP</name>
<reference evidence="1 2" key="1">
    <citation type="submission" date="2023-02" db="EMBL/GenBank/DDBJ databases">
        <title>LHISI_Scaffold_Assembly.</title>
        <authorList>
            <person name="Stuart O.P."/>
            <person name="Cleave R."/>
            <person name="Magrath M.J.L."/>
            <person name="Mikheyev A.S."/>
        </authorList>
    </citation>
    <scope>NUCLEOTIDE SEQUENCE [LARGE SCALE GENOMIC DNA]</scope>
    <source>
        <strain evidence="1">Daus_M_001</strain>
        <tissue evidence="1">Leg muscle</tissue>
    </source>
</reference>
<gene>
    <name evidence="1" type="ORF">PR048_011662</name>
</gene>
<evidence type="ECO:0000313" key="1">
    <source>
        <dbReference type="EMBL" id="KAJ8885465.1"/>
    </source>
</evidence>
<comment type="caution">
    <text evidence="1">The sequence shown here is derived from an EMBL/GenBank/DDBJ whole genome shotgun (WGS) entry which is preliminary data.</text>
</comment>
<organism evidence="1 2">
    <name type="scientific">Dryococelus australis</name>
    <dbReference type="NCBI Taxonomy" id="614101"/>
    <lineage>
        <taxon>Eukaryota</taxon>
        <taxon>Metazoa</taxon>
        <taxon>Ecdysozoa</taxon>
        <taxon>Arthropoda</taxon>
        <taxon>Hexapoda</taxon>
        <taxon>Insecta</taxon>
        <taxon>Pterygota</taxon>
        <taxon>Neoptera</taxon>
        <taxon>Polyneoptera</taxon>
        <taxon>Phasmatodea</taxon>
        <taxon>Verophasmatodea</taxon>
        <taxon>Anareolatae</taxon>
        <taxon>Phasmatidae</taxon>
        <taxon>Eurycanthinae</taxon>
        <taxon>Dryococelus</taxon>
    </lineage>
</organism>
<sequence>MLSAVRPTTVKGYVVEETDCEQYDQFLAGHAGVHPLYAAETVTRRRRLPVASQQLFSRHVVEQISVVFVDECVLAWVQSPTVYYRAPFVDRFAELFRICRGAASRALASHFGETGSILGGVTPGFSHVGIVLDDAAVFGGFSRGSPVSPALCIPALLHSHLTSPSSAVKTPMLRANEISHERLFVELPNRFHTVPQYDFIQMPATVDMMSALDVSAYCNVGCTRYHRSFKSTWSMPRSPSSNMAAKIAYKTEMAYG</sequence>
<evidence type="ECO:0000313" key="2">
    <source>
        <dbReference type="Proteomes" id="UP001159363"/>
    </source>
</evidence>